<accession>F4R9T1</accession>
<feature type="compositionally biased region" description="Basic and acidic residues" evidence="1">
    <location>
        <begin position="136"/>
        <end position="145"/>
    </location>
</feature>
<dbReference type="RefSeq" id="XP_007406148.1">
    <property type="nucleotide sequence ID" value="XM_007406086.1"/>
</dbReference>
<evidence type="ECO:0000256" key="1">
    <source>
        <dbReference type="SAM" id="MobiDB-lite"/>
    </source>
</evidence>
<proteinExistence type="predicted"/>
<protein>
    <submittedName>
        <fullName evidence="2">Uncharacterized protein</fullName>
    </submittedName>
</protein>
<feature type="region of interest" description="Disordered" evidence="1">
    <location>
        <begin position="92"/>
        <end position="175"/>
    </location>
</feature>
<name>F4R9T1_MELLP</name>
<dbReference type="KEGG" id="mlr:MELLADRAFT_60357"/>
<dbReference type="InParanoid" id="F4R9T1"/>
<feature type="compositionally biased region" description="Polar residues" evidence="1">
    <location>
        <begin position="159"/>
        <end position="175"/>
    </location>
</feature>
<reference evidence="3" key="1">
    <citation type="journal article" date="2011" name="Proc. Natl. Acad. Sci. U.S.A.">
        <title>Obligate biotrophy features unraveled by the genomic analysis of rust fungi.</title>
        <authorList>
            <person name="Duplessis S."/>
            <person name="Cuomo C.A."/>
            <person name="Lin Y.-C."/>
            <person name="Aerts A."/>
            <person name="Tisserant E."/>
            <person name="Veneault-Fourrey C."/>
            <person name="Joly D.L."/>
            <person name="Hacquard S."/>
            <person name="Amselem J."/>
            <person name="Cantarel B.L."/>
            <person name="Chiu R."/>
            <person name="Coutinho P.M."/>
            <person name="Feau N."/>
            <person name="Field M."/>
            <person name="Frey P."/>
            <person name="Gelhaye E."/>
            <person name="Goldberg J."/>
            <person name="Grabherr M.G."/>
            <person name="Kodira C.D."/>
            <person name="Kohler A."/>
            <person name="Kuees U."/>
            <person name="Lindquist E.A."/>
            <person name="Lucas S.M."/>
            <person name="Mago R."/>
            <person name="Mauceli E."/>
            <person name="Morin E."/>
            <person name="Murat C."/>
            <person name="Pangilinan J.L."/>
            <person name="Park R."/>
            <person name="Pearson M."/>
            <person name="Quesneville H."/>
            <person name="Rouhier N."/>
            <person name="Sakthikumar S."/>
            <person name="Salamov A.A."/>
            <person name="Schmutz J."/>
            <person name="Selles B."/>
            <person name="Shapiro H."/>
            <person name="Tanguay P."/>
            <person name="Tuskan G.A."/>
            <person name="Henrissat B."/>
            <person name="Van de Peer Y."/>
            <person name="Rouze P."/>
            <person name="Ellis J.G."/>
            <person name="Dodds P.N."/>
            <person name="Schein J.E."/>
            <person name="Zhong S."/>
            <person name="Hamelin R.C."/>
            <person name="Grigoriev I.V."/>
            <person name="Szabo L.J."/>
            <person name="Martin F."/>
        </authorList>
    </citation>
    <scope>NUCLEOTIDE SEQUENCE [LARGE SCALE GENOMIC DNA]</scope>
    <source>
        <strain evidence="3">98AG31 / pathotype 3-4-7</strain>
    </source>
</reference>
<gene>
    <name evidence="2" type="ORF">MELLADRAFT_60357</name>
</gene>
<dbReference type="VEuPathDB" id="FungiDB:MELLADRAFT_60357"/>
<keyword evidence="3" id="KW-1185">Reference proteome</keyword>
<feature type="region of interest" description="Disordered" evidence="1">
    <location>
        <begin position="1"/>
        <end position="73"/>
    </location>
</feature>
<evidence type="ECO:0000313" key="2">
    <source>
        <dbReference type="EMBL" id="EGG10679.1"/>
    </source>
</evidence>
<feature type="compositionally biased region" description="Polar residues" evidence="1">
    <location>
        <begin position="17"/>
        <end position="63"/>
    </location>
</feature>
<organism evidence="3">
    <name type="scientific">Melampsora larici-populina (strain 98AG31 / pathotype 3-4-7)</name>
    <name type="common">Poplar leaf rust fungus</name>
    <dbReference type="NCBI Taxonomy" id="747676"/>
    <lineage>
        <taxon>Eukaryota</taxon>
        <taxon>Fungi</taxon>
        <taxon>Dikarya</taxon>
        <taxon>Basidiomycota</taxon>
        <taxon>Pucciniomycotina</taxon>
        <taxon>Pucciniomycetes</taxon>
        <taxon>Pucciniales</taxon>
        <taxon>Melampsoraceae</taxon>
        <taxon>Melampsora</taxon>
    </lineage>
</organism>
<dbReference type="AlphaFoldDB" id="F4R9T1"/>
<feature type="compositionally biased region" description="Polar residues" evidence="1">
    <location>
        <begin position="1"/>
        <end position="11"/>
    </location>
</feature>
<dbReference type="Proteomes" id="UP000001072">
    <property type="component" value="Unassembled WGS sequence"/>
</dbReference>
<dbReference type="GeneID" id="18929534"/>
<dbReference type="HOGENOM" id="CLU_790066_0_0_1"/>
<evidence type="ECO:0000313" key="3">
    <source>
        <dbReference type="Proteomes" id="UP000001072"/>
    </source>
</evidence>
<dbReference type="EMBL" id="GL883094">
    <property type="protein sequence ID" value="EGG10679.1"/>
    <property type="molecule type" value="Genomic_DNA"/>
</dbReference>
<sequence length="351" mass="39127">MTNTQQTQNISPPEANTRVNCSGRVQTNSNTDTSTTRANLTTKTSTTRANHTTKTSLTVNNKRTPQDVDDIESDNERNDVFDLAILHPQNTKLTSSFRRRTRQVNTQRPTQDVGDTESDSDHSDIFLPQPAELDQSDDHNDDGAKTSKQHQPPVKKCPQRQTQLKQSQHVTSSTTNLTSTFPALIDVCLPAGINLELPMLSNYKSLVIKWPTARIAKLEQDQKQAGADGYQLWMSYSNFVEKEYSESYFDFKNDVLPRASQGDSPAQCNKIVGDKCTSLPDIEQLVFSPSIVYTLSGLPPPKMLKPLNMSPDEHDELQTLYDETVSTPKVTRVYASISQGIPQGQSLADHN</sequence>